<dbReference type="InterPro" id="IPR058248">
    <property type="entry name" value="Lxx211020-like"/>
</dbReference>
<feature type="region of interest" description="Disordered" evidence="1">
    <location>
        <begin position="184"/>
        <end position="206"/>
    </location>
</feature>
<dbReference type="PANTHER" id="PTHR36302:SF1">
    <property type="entry name" value="COPPER CHAPERONE PCU(A)C"/>
    <property type="match status" value="1"/>
</dbReference>
<evidence type="ECO:0000256" key="1">
    <source>
        <dbReference type="SAM" id="MobiDB-lite"/>
    </source>
</evidence>
<protein>
    <recommendedName>
        <fullName evidence="7">Lipoprotein</fullName>
    </recommendedName>
</protein>
<evidence type="ECO:0000313" key="6">
    <source>
        <dbReference type="Proteomes" id="UP000618382"/>
    </source>
</evidence>
<dbReference type="Proteomes" id="UP000618382">
    <property type="component" value="Unassembled WGS sequence"/>
</dbReference>
<dbReference type="EMBL" id="BONN01000004">
    <property type="protein sequence ID" value="GIG32786.1"/>
    <property type="molecule type" value="Genomic_DNA"/>
</dbReference>
<reference evidence="4 5" key="1">
    <citation type="submission" date="2020-07" db="EMBL/GenBank/DDBJ databases">
        <title>Sequencing the genomes of 1000 actinobacteria strains.</title>
        <authorList>
            <person name="Klenk H.-P."/>
        </authorList>
    </citation>
    <scope>NUCLEOTIDE SEQUENCE [LARGE SCALE GENOMIC DNA]</scope>
    <source>
        <strain evidence="4 5">DSM 24482</strain>
    </source>
</reference>
<evidence type="ECO:0000313" key="3">
    <source>
        <dbReference type="EMBL" id="GIG32786.1"/>
    </source>
</evidence>
<evidence type="ECO:0000313" key="4">
    <source>
        <dbReference type="EMBL" id="NYD86323.1"/>
    </source>
</evidence>
<dbReference type="Proteomes" id="UP000577956">
    <property type="component" value="Unassembled WGS sequence"/>
</dbReference>
<dbReference type="InterPro" id="IPR036182">
    <property type="entry name" value="PCuAC_sf"/>
</dbReference>
<dbReference type="RefSeq" id="WP_140457973.1">
    <property type="nucleotide sequence ID" value="NZ_BAABFI010000001.1"/>
</dbReference>
<dbReference type="EMBL" id="JACCBK010000001">
    <property type="protein sequence ID" value="NYD86323.1"/>
    <property type="molecule type" value="Genomic_DNA"/>
</dbReference>
<sequence length="206" mass="21167">MTRSTTTPHPARRTARGPLRPALAGLAVLGLLTACSSAGTPAATPSATAAQADALTITDPWVKAADEGMTAAFGVLENSSDQDVRIVSATTELSTMELHEMTTDAAGAMVMQQKEGGIVVEAGGTHALAPGGDHLMLMDLTAPVEPGDEITITLTAEDGSTFQLTAPARSFSGAEEEYVGEGDMEMDMDGSTATEDAHGDHEGHDE</sequence>
<feature type="compositionally biased region" description="Basic and acidic residues" evidence="1">
    <location>
        <begin position="195"/>
        <end position="206"/>
    </location>
</feature>
<feature type="signal peptide" evidence="2">
    <location>
        <begin position="1"/>
        <end position="38"/>
    </location>
</feature>
<dbReference type="PROSITE" id="PS51257">
    <property type="entry name" value="PROKAR_LIPOPROTEIN"/>
    <property type="match status" value="1"/>
</dbReference>
<evidence type="ECO:0008006" key="7">
    <source>
        <dbReference type="Google" id="ProtNLM"/>
    </source>
</evidence>
<dbReference type="Gene3D" id="2.60.40.1890">
    <property type="entry name" value="PCu(A)C copper chaperone"/>
    <property type="match status" value="1"/>
</dbReference>
<feature type="chain" id="PRO_5039415234" description="Lipoprotein" evidence="2">
    <location>
        <begin position="39"/>
        <end position="206"/>
    </location>
</feature>
<accession>A0A7Y9FFQ6</accession>
<dbReference type="InterPro" id="IPR007410">
    <property type="entry name" value="LpqE-like"/>
</dbReference>
<proteinExistence type="predicted"/>
<comment type="caution">
    <text evidence="4">The sequence shown here is derived from an EMBL/GenBank/DDBJ whole genome shotgun (WGS) entry which is preliminary data.</text>
</comment>
<keyword evidence="6" id="KW-1185">Reference proteome</keyword>
<evidence type="ECO:0000313" key="5">
    <source>
        <dbReference type="Proteomes" id="UP000577956"/>
    </source>
</evidence>
<dbReference type="AlphaFoldDB" id="A0A7Y9FFQ6"/>
<keyword evidence="2" id="KW-0732">Signal</keyword>
<evidence type="ECO:0000256" key="2">
    <source>
        <dbReference type="SAM" id="SignalP"/>
    </source>
</evidence>
<organism evidence="4 5">
    <name type="scientific">Cellulomonas oligotrophica</name>
    <dbReference type="NCBI Taxonomy" id="931536"/>
    <lineage>
        <taxon>Bacteria</taxon>
        <taxon>Bacillati</taxon>
        <taxon>Actinomycetota</taxon>
        <taxon>Actinomycetes</taxon>
        <taxon>Micrococcales</taxon>
        <taxon>Cellulomonadaceae</taxon>
        <taxon>Cellulomonas</taxon>
    </lineage>
</organism>
<dbReference type="SUPFAM" id="SSF110087">
    <property type="entry name" value="DR1885-like metal-binding protein"/>
    <property type="match status" value="1"/>
</dbReference>
<dbReference type="Pfam" id="PF04314">
    <property type="entry name" value="PCuAC"/>
    <property type="match status" value="1"/>
</dbReference>
<dbReference type="PANTHER" id="PTHR36302">
    <property type="entry name" value="BLR7088 PROTEIN"/>
    <property type="match status" value="1"/>
</dbReference>
<gene>
    <name evidence="4" type="ORF">BKA21_001872</name>
    <name evidence="3" type="ORF">Col01nite_19450</name>
</gene>
<reference evidence="3 6" key="2">
    <citation type="submission" date="2021-01" db="EMBL/GenBank/DDBJ databases">
        <title>Whole genome shotgun sequence of Cellulomonas oligotrophica NBRC 109435.</title>
        <authorList>
            <person name="Komaki H."/>
            <person name="Tamura T."/>
        </authorList>
    </citation>
    <scope>NUCLEOTIDE SEQUENCE [LARGE SCALE GENOMIC DNA]</scope>
    <source>
        <strain evidence="3 6">NBRC 109435</strain>
    </source>
</reference>
<name>A0A7Y9FFQ6_9CELL</name>